<dbReference type="GO" id="GO:0005829">
    <property type="term" value="C:cytosol"/>
    <property type="evidence" value="ECO:0007669"/>
    <property type="project" value="TreeGrafter"/>
</dbReference>
<dbReference type="EMBL" id="CP009245">
    <property type="protein sequence ID" value="APT84763.1"/>
    <property type="molecule type" value="Genomic_DNA"/>
</dbReference>
<evidence type="ECO:0000313" key="3">
    <source>
        <dbReference type="Proteomes" id="UP000185478"/>
    </source>
</evidence>
<dbReference type="RefSeq" id="WP_075728465.1">
    <property type="nucleotide sequence ID" value="NZ_CP009245.1"/>
</dbReference>
<keyword evidence="3" id="KW-1185">Reference proteome</keyword>
<dbReference type="PANTHER" id="PTHR43364:SF18">
    <property type="entry name" value="OXIDOREDUCTASE"/>
    <property type="match status" value="1"/>
</dbReference>
<reference evidence="2 3" key="1">
    <citation type="submission" date="2014-08" db="EMBL/GenBank/DDBJ databases">
        <title>Complete genome sequence of Corynebacterium aquilae S-613T(T) (=DSM 44791(T)), isolated from the choana of a healthy golden eagle.</title>
        <authorList>
            <person name="Ruckert C."/>
            <person name="Albersmeier A."/>
            <person name="Winkler A."/>
            <person name="Kalinowski J."/>
        </authorList>
    </citation>
    <scope>NUCLEOTIDE SEQUENCE [LARGE SCALE GENOMIC DNA]</scope>
    <source>
        <strain evidence="2 3">S-613</strain>
    </source>
</reference>
<dbReference type="Proteomes" id="UP000185478">
    <property type="component" value="Chromosome"/>
</dbReference>
<dbReference type="STRING" id="1431546.CAQU_06420"/>
<proteinExistence type="predicted"/>
<dbReference type="Gene3D" id="3.20.20.100">
    <property type="entry name" value="NADP-dependent oxidoreductase domain"/>
    <property type="match status" value="1"/>
</dbReference>
<name>A0A1L7CG62_9CORY</name>
<dbReference type="InterPro" id="IPR036812">
    <property type="entry name" value="NAD(P)_OxRdtase_dom_sf"/>
</dbReference>
<accession>A0A1L7CG62</accession>
<dbReference type="AlphaFoldDB" id="A0A1L7CG62"/>
<dbReference type="Pfam" id="PF00248">
    <property type="entry name" value="Aldo_ket_red"/>
    <property type="match status" value="1"/>
</dbReference>
<protein>
    <submittedName>
        <fullName evidence="2">Aldo/keto reductase</fullName>
    </submittedName>
</protein>
<dbReference type="KEGG" id="caqu:CAQU_06420"/>
<dbReference type="InterPro" id="IPR023210">
    <property type="entry name" value="NADP_OxRdtase_dom"/>
</dbReference>
<dbReference type="SUPFAM" id="SSF51430">
    <property type="entry name" value="NAD(P)-linked oxidoreductase"/>
    <property type="match status" value="1"/>
</dbReference>
<gene>
    <name evidence="2" type="ORF">CAQU_06420</name>
</gene>
<organism evidence="2 3">
    <name type="scientific">Corynebacterium aquilae DSM 44791</name>
    <dbReference type="NCBI Taxonomy" id="1431546"/>
    <lineage>
        <taxon>Bacteria</taxon>
        <taxon>Bacillati</taxon>
        <taxon>Actinomycetota</taxon>
        <taxon>Actinomycetes</taxon>
        <taxon>Mycobacteriales</taxon>
        <taxon>Corynebacteriaceae</taxon>
        <taxon>Corynebacterium</taxon>
    </lineage>
</organism>
<evidence type="ECO:0000259" key="1">
    <source>
        <dbReference type="Pfam" id="PF00248"/>
    </source>
</evidence>
<dbReference type="PANTHER" id="PTHR43364">
    <property type="entry name" value="NADH-SPECIFIC METHYLGLYOXAL REDUCTASE-RELATED"/>
    <property type="match status" value="1"/>
</dbReference>
<evidence type="ECO:0000313" key="2">
    <source>
        <dbReference type="EMBL" id="APT84763.1"/>
    </source>
</evidence>
<sequence length="316" mass="33585">MKQRTVGHSGLRVSSQGLGTVTWGDQTGEDVARAQVSLFRDHGGTLIDVAPSYNGGAALHILGRVLSSTDRDDVVLSTASGVDPTQPLGRRVDCSRRNLIASLDATLSTIGTDFVDLWSVEFWDPRTSPEEVADTLDYAVRTGRARYAGVRSYAGWQLAVTHAAANHAAASARPIVAAQSEYNLLVRRAEEELLPATAHLGVGFFAAAGLAQGVLTGKYRHAIPECSRGASPQRLAEVHGYLDDRTDAITHAVATAAQGLGVSAAMVSAAWLRDAPGVTSYIIGARSVEQLKENLESENLVLPVAIREAFDEISRS</sequence>
<dbReference type="OrthoDB" id="9768793at2"/>
<dbReference type="InterPro" id="IPR050523">
    <property type="entry name" value="AKR_Detox_Biosynth"/>
</dbReference>
<feature type="domain" description="NADP-dependent oxidoreductase" evidence="1">
    <location>
        <begin position="17"/>
        <end position="312"/>
    </location>
</feature>